<reference evidence="4" key="1">
    <citation type="journal article" date="2022" name="Environ. Microbiol.">
        <title>Geoalkalibacter halelectricus SAP #1 sp. nov. possessing extracellular electron transfer and mineral#reducing capabilities from a haloalkaline environment.</title>
        <authorList>
            <person name="Yadav S."/>
            <person name="Singh R."/>
            <person name="Sundharam S.S."/>
            <person name="Chaudhary S."/>
            <person name="Krishnamurthi S."/>
            <person name="Patil S.A."/>
        </authorList>
    </citation>
    <scope>NUCLEOTIDE SEQUENCE</scope>
    <source>
        <strain evidence="4">SAP-1</strain>
    </source>
</reference>
<organism evidence="4 5">
    <name type="scientific">Geoalkalibacter halelectricus</name>
    <dbReference type="NCBI Taxonomy" id="2847045"/>
    <lineage>
        <taxon>Bacteria</taxon>
        <taxon>Pseudomonadati</taxon>
        <taxon>Thermodesulfobacteriota</taxon>
        <taxon>Desulfuromonadia</taxon>
        <taxon>Desulfuromonadales</taxon>
        <taxon>Geoalkalibacteraceae</taxon>
        <taxon>Geoalkalibacter</taxon>
    </lineage>
</organism>
<dbReference type="Pfam" id="PF01590">
    <property type="entry name" value="GAF"/>
    <property type="match status" value="1"/>
</dbReference>
<dbReference type="Pfam" id="PF00563">
    <property type="entry name" value="EAL"/>
    <property type="match status" value="1"/>
</dbReference>
<dbReference type="RefSeq" id="WP_260748837.1">
    <property type="nucleotide sequence ID" value="NZ_CP092109.1"/>
</dbReference>
<keyword evidence="5" id="KW-1185">Reference proteome</keyword>
<name>A0ABY5ZTD5_9BACT</name>
<evidence type="ECO:0000259" key="2">
    <source>
        <dbReference type="PROSITE" id="PS50883"/>
    </source>
</evidence>
<dbReference type="SMART" id="SM00065">
    <property type="entry name" value="GAF"/>
    <property type="match status" value="1"/>
</dbReference>
<dbReference type="SMART" id="SM00267">
    <property type="entry name" value="GGDEF"/>
    <property type="match status" value="1"/>
</dbReference>
<dbReference type="SUPFAM" id="SSF141868">
    <property type="entry name" value="EAL domain-like"/>
    <property type="match status" value="1"/>
</dbReference>
<feature type="transmembrane region" description="Helical" evidence="1">
    <location>
        <begin position="21"/>
        <end position="42"/>
    </location>
</feature>
<proteinExistence type="predicted"/>
<feature type="transmembrane region" description="Helical" evidence="1">
    <location>
        <begin position="54"/>
        <end position="71"/>
    </location>
</feature>
<dbReference type="SMART" id="SM00052">
    <property type="entry name" value="EAL"/>
    <property type="match status" value="1"/>
</dbReference>
<dbReference type="PROSITE" id="PS50883">
    <property type="entry name" value="EAL"/>
    <property type="match status" value="1"/>
</dbReference>
<keyword evidence="1" id="KW-0472">Membrane</keyword>
<dbReference type="PROSITE" id="PS50887">
    <property type="entry name" value="GGDEF"/>
    <property type="match status" value="1"/>
</dbReference>
<dbReference type="PANTHER" id="PTHR44757">
    <property type="entry name" value="DIGUANYLATE CYCLASE DGCP"/>
    <property type="match status" value="1"/>
</dbReference>
<evidence type="ECO:0000313" key="4">
    <source>
        <dbReference type="EMBL" id="UWZ80481.1"/>
    </source>
</evidence>
<dbReference type="Pfam" id="PF00990">
    <property type="entry name" value="GGDEF"/>
    <property type="match status" value="1"/>
</dbReference>
<dbReference type="InterPro" id="IPR000160">
    <property type="entry name" value="GGDEF_dom"/>
</dbReference>
<dbReference type="Gene3D" id="3.20.20.450">
    <property type="entry name" value="EAL domain"/>
    <property type="match status" value="1"/>
</dbReference>
<dbReference type="InterPro" id="IPR052155">
    <property type="entry name" value="Biofilm_reg_signaling"/>
</dbReference>
<dbReference type="CDD" id="cd01949">
    <property type="entry name" value="GGDEF"/>
    <property type="match status" value="1"/>
</dbReference>
<feature type="domain" description="GGDEF" evidence="3">
    <location>
        <begin position="275"/>
        <end position="408"/>
    </location>
</feature>
<dbReference type="SUPFAM" id="SSF55073">
    <property type="entry name" value="Nucleotide cyclase"/>
    <property type="match status" value="1"/>
</dbReference>
<evidence type="ECO:0000259" key="3">
    <source>
        <dbReference type="PROSITE" id="PS50887"/>
    </source>
</evidence>
<evidence type="ECO:0000256" key="1">
    <source>
        <dbReference type="SAM" id="Phobius"/>
    </source>
</evidence>
<dbReference type="Gene3D" id="3.30.70.270">
    <property type="match status" value="1"/>
</dbReference>
<dbReference type="InterPro" id="IPR001633">
    <property type="entry name" value="EAL_dom"/>
</dbReference>
<keyword evidence="1" id="KW-1133">Transmembrane helix</keyword>
<accession>A0ABY5ZTD5</accession>
<dbReference type="Gene3D" id="3.30.450.40">
    <property type="match status" value="1"/>
</dbReference>
<evidence type="ECO:0000313" key="5">
    <source>
        <dbReference type="Proteomes" id="UP001060414"/>
    </source>
</evidence>
<dbReference type="NCBIfam" id="TIGR00254">
    <property type="entry name" value="GGDEF"/>
    <property type="match status" value="1"/>
</dbReference>
<dbReference type="InterPro" id="IPR029016">
    <property type="entry name" value="GAF-like_dom_sf"/>
</dbReference>
<dbReference type="Proteomes" id="UP001060414">
    <property type="component" value="Chromosome"/>
</dbReference>
<sequence>MQSKVRRFFSGKKRLPLKIALIYLLFGIGWIALSDTLLQAMALSPDWHHTSQILKGWGFVLFSTLLLYLVVEYYRRALVRSETSFDELVQGVSATTGEAFFSLLTQSLCQALKADYAFIGELCGTQDKRVRTVAVYAEGQDLDNFEFDLSGTPCEQVVVRGFTCFPSGVREHFPQGRLAAELGVESFVGIPLFDAEGEVIGPMMVLSRKPMHNLGLAAKMLKVFSVRAAAELQRARSEKTIEFMAFYDPLTGLANKRLFQDRVKQTFAWARRNHRFPAVLFLDLDRFRCINDTLGHTAGDALLQEVARRLQKTLRKDDTVARHGGDEFLILLPNIRQAEDAGFVAGKIIESFQAPFQVDGFELHLAASIGIAIYPLDGEDCDALLKNADSALHRAKEMGRNNYQFYLTEMNESALQRLGLEGQLRKALERDELCLYFQPQYDLDGRRMVGLEALLRWRHPERGLVPPDEFIPLAEETGLILAMGEWVLREACTRAQAWQAAGLAPMRVAVNISARQFHQYDLVRLVRLVLEETGLEPHFLELEITESLIMQDAEGAVHKLSQLRDLGVQIAIDDFGTGYSSLSYLKKFPIQTLKIDRTFVQDLSRNPDDSAIVDAVIALAHSMGMEVVAEGVETEEQMRLLHDKSCNRVQGYLLQAPVPSDAVARILLQASLNQPQDQSSLFCSAL</sequence>
<dbReference type="InterPro" id="IPR003018">
    <property type="entry name" value="GAF"/>
</dbReference>
<dbReference type="InterPro" id="IPR035919">
    <property type="entry name" value="EAL_sf"/>
</dbReference>
<dbReference type="CDD" id="cd01948">
    <property type="entry name" value="EAL"/>
    <property type="match status" value="1"/>
</dbReference>
<dbReference type="PANTHER" id="PTHR44757:SF2">
    <property type="entry name" value="BIOFILM ARCHITECTURE MAINTENANCE PROTEIN MBAA"/>
    <property type="match status" value="1"/>
</dbReference>
<dbReference type="EMBL" id="CP092109">
    <property type="protein sequence ID" value="UWZ80481.1"/>
    <property type="molecule type" value="Genomic_DNA"/>
</dbReference>
<gene>
    <name evidence="4" type="ORF">L9S41_03555</name>
</gene>
<dbReference type="InterPro" id="IPR043128">
    <property type="entry name" value="Rev_trsase/Diguanyl_cyclase"/>
</dbReference>
<dbReference type="InterPro" id="IPR029787">
    <property type="entry name" value="Nucleotide_cyclase"/>
</dbReference>
<feature type="domain" description="EAL" evidence="2">
    <location>
        <begin position="417"/>
        <end position="671"/>
    </location>
</feature>
<dbReference type="SUPFAM" id="SSF55781">
    <property type="entry name" value="GAF domain-like"/>
    <property type="match status" value="1"/>
</dbReference>
<protein>
    <submittedName>
        <fullName evidence="4">EAL domain-containing protein</fullName>
    </submittedName>
</protein>
<keyword evidence="1" id="KW-0812">Transmembrane</keyword>